<dbReference type="Gene3D" id="3.20.20.80">
    <property type="entry name" value="Glycosidases"/>
    <property type="match status" value="1"/>
</dbReference>
<proteinExistence type="inferred from homology"/>
<comment type="catalytic activity">
    <reaction evidence="2">
        <text>a neolactoside IV(2)-alpha-Fuc-nLc4Cer(d18:0) + H2O = a neolactoside nLc4Cer(d18:0) + L-fucose</text>
        <dbReference type="Rhea" id="RHEA:49308"/>
        <dbReference type="ChEBI" id="CHEBI:2181"/>
        <dbReference type="ChEBI" id="CHEBI:15377"/>
        <dbReference type="ChEBI" id="CHEBI:91119"/>
        <dbReference type="ChEBI" id="CHEBI:91121"/>
    </reaction>
    <physiologicalReaction direction="left-to-right" evidence="2">
        <dbReference type="Rhea" id="RHEA:49309"/>
    </physiologicalReaction>
</comment>
<dbReference type="GO" id="GO:0016139">
    <property type="term" value="P:glycoside catabolic process"/>
    <property type="evidence" value="ECO:0007669"/>
    <property type="project" value="TreeGrafter"/>
</dbReference>
<evidence type="ECO:0000313" key="15">
    <source>
        <dbReference type="Proteomes" id="UP000198287"/>
    </source>
</evidence>
<feature type="domain" description="Alpha-L-fucosidase C-terminal" evidence="13">
    <location>
        <begin position="432"/>
        <end position="515"/>
    </location>
</feature>
<dbReference type="InterPro" id="IPR017853">
    <property type="entry name" value="GH"/>
</dbReference>
<dbReference type="PRINTS" id="PR00741">
    <property type="entry name" value="GLHYDRLASE29"/>
</dbReference>
<dbReference type="PANTHER" id="PTHR10030">
    <property type="entry name" value="ALPHA-L-FUCOSIDASE"/>
    <property type="match status" value="1"/>
</dbReference>
<feature type="domain" description="Glycoside hydrolase family 29 N-terminal" evidence="12">
    <location>
        <begin position="85"/>
        <end position="421"/>
    </location>
</feature>
<dbReference type="GO" id="GO:0005764">
    <property type="term" value="C:lysosome"/>
    <property type="evidence" value="ECO:0007669"/>
    <property type="project" value="TreeGrafter"/>
</dbReference>
<dbReference type="PANTHER" id="PTHR10030:SF37">
    <property type="entry name" value="ALPHA-L-FUCOSIDASE-RELATED"/>
    <property type="match status" value="1"/>
</dbReference>
<evidence type="ECO:0000256" key="5">
    <source>
        <dbReference type="ARBA" id="ARBA00012662"/>
    </source>
</evidence>
<dbReference type="OrthoDB" id="6039950at2759"/>
<keyword evidence="9" id="KW-0326">Glycosidase</keyword>
<evidence type="ECO:0000259" key="13">
    <source>
        <dbReference type="Pfam" id="PF16757"/>
    </source>
</evidence>
<dbReference type="GO" id="GO:0004560">
    <property type="term" value="F:alpha-L-fucosidase activity"/>
    <property type="evidence" value="ECO:0007669"/>
    <property type="project" value="UniProtKB-EC"/>
</dbReference>
<keyword evidence="6" id="KW-0732">Signal</keyword>
<dbReference type="GO" id="GO:0006004">
    <property type="term" value="P:fucose metabolic process"/>
    <property type="evidence" value="ECO:0007669"/>
    <property type="project" value="InterPro"/>
</dbReference>
<comment type="function">
    <text evidence="3">Alpha-L-fucosidase is responsible for hydrolyzing the alpha-1,6-linked fucose joined to the reducing-end N-acetylglucosamine of the carbohydrate moieties of glycoproteins.</text>
</comment>
<dbReference type="OMA" id="GPWEFCV"/>
<dbReference type="PROSITE" id="PS00385">
    <property type="entry name" value="ALPHA_L_FUCOSIDASE"/>
    <property type="match status" value="1"/>
</dbReference>
<evidence type="ECO:0000256" key="10">
    <source>
        <dbReference type="ARBA" id="ARBA00074133"/>
    </source>
</evidence>
<protein>
    <recommendedName>
        <fullName evidence="10">Putative alpha-L-fucosidase</fullName>
        <ecNumber evidence="5">3.2.1.51</ecNumber>
    </recommendedName>
    <alternativeName>
        <fullName evidence="11">Alpha-L-fucoside fucohydrolase</fullName>
    </alternativeName>
</protein>
<comment type="catalytic activity">
    <reaction evidence="1">
        <text>a neolactoside IV(2)-alpha-Fuc-nLc4Cer(d18:1(4E)) + H2O = a neolactoside nLc4Cer(d18:1(4E)) + L-fucose</text>
        <dbReference type="Rhea" id="RHEA:48224"/>
        <dbReference type="ChEBI" id="CHEBI:2181"/>
        <dbReference type="ChEBI" id="CHEBI:15377"/>
        <dbReference type="ChEBI" id="CHEBI:17006"/>
        <dbReference type="ChEBI" id="CHEBI:28691"/>
    </reaction>
    <physiologicalReaction direction="left-to-right" evidence="1">
        <dbReference type="Rhea" id="RHEA:48225"/>
    </physiologicalReaction>
</comment>
<sequence length="517" mass="59906">MCSRFDIVKRITRNNSIKMEKKLTVCFPLAIFLIIALAHGKGNFKSYNNEERQRFLQQNYHNEIDSLDLHEKPVMNSKQKDITVSEANPRWDPTWESIDSRPLPAWYDQSKIGIFIHWGVYSVPGVESEWFWKTWTDKRPECVEFMEANYKPNFTYQEFAPEFTAEFYDPSAWADLFARSGAKYVVLTSKHHEGYTLWPSLYSFSWNAQDVGPHRDVLGDLANAIRTNTSLKFGLYHSLYEWYNPLWMRDRDNNHSTSDFVNFKIKPEMYEIVNKYQPEIFWSDGEWEAPDTYWGSLEFIAWLYNDSPVKDTVVTNDRWGHETLCNHGGYYTCTDRYNPGTLQPHKWENCMTLDKESWGFRRNAKIEDYLTPEELMTTIVESVSCGGNVLVNVGPTREGMIPTIQQERLLQMGEWLGVNGEAIYNSVPWLYQNDTLTPGVWYTASPDGSRVYAMMTSWPGQSVRLGAVDITIASTVTLLGTQGVLVWQNTSPGITVTMPRLDDNTSKWVWTLVITTP</sequence>
<organism evidence="14 15">
    <name type="scientific">Folsomia candida</name>
    <name type="common">Springtail</name>
    <dbReference type="NCBI Taxonomy" id="158441"/>
    <lineage>
        <taxon>Eukaryota</taxon>
        <taxon>Metazoa</taxon>
        <taxon>Ecdysozoa</taxon>
        <taxon>Arthropoda</taxon>
        <taxon>Hexapoda</taxon>
        <taxon>Collembola</taxon>
        <taxon>Entomobryomorpha</taxon>
        <taxon>Isotomoidea</taxon>
        <taxon>Isotomidae</taxon>
        <taxon>Proisotominae</taxon>
        <taxon>Folsomia</taxon>
    </lineage>
</organism>
<dbReference type="AlphaFoldDB" id="A0A226EM94"/>
<keyword evidence="7" id="KW-0378">Hydrolase</keyword>
<reference evidence="14 15" key="1">
    <citation type="submission" date="2015-12" db="EMBL/GenBank/DDBJ databases">
        <title>The genome of Folsomia candida.</title>
        <authorList>
            <person name="Faddeeva A."/>
            <person name="Derks M.F."/>
            <person name="Anvar Y."/>
            <person name="Smit S."/>
            <person name="Van Straalen N."/>
            <person name="Roelofs D."/>
        </authorList>
    </citation>
    <scope>NUCLEOTIDE SEQUENCE [LARGE SCALE GENOMIC DNA]</scope>
    <source>
        <strain evidence="14 15">VU population</strain>
        <tissue evidence="14">Whole body</tissue>
    </source>
</reference>
<dbReference type="InterPro" id="IPR016286">
    <property type="entry name" value="FUC_metazoa-typ"/>
</dbReference>
<dbReference type="EMBL" id="LNIX01000003">
    <property type="protein sequence ID" value="OXA58813.1"/>
    <property type="molecule type" value="Genomic_DNA"/>
</dbReference>
<evidence type="ECO:0000259" key="12">
    <source>
        <dbReference type="Pfam" id="PF01120"/>
    </source>
</evidence>
<dbReference type="InterPro" id="IPR057739">
    <property type="entry name" value="Glyco_hydro_29_N"/>
</dbReference>
<dbReference type="EC" id="3.2.1.51" evidence="5"/>
<dbReference type="Pfam" id="PF16757">
    <property type="entry name" value="Fucosidase_C"/>
    <property type="match status" value="1"/>
</dbReference>
<evidence type="ECO:0000256" key="1">
    <source>
        <dbReference type="ARBA" id="ARBA00000321"/>
    </source>
</evidence>
<dbReference type="SMART" id="SM00812">
    <property type="entry name" value="Alpha_L_fucos"/>
    <property type="match status" value="1"/>
</dbReference>
<dbReference type="Pfam" id="PF01120">
    <property type="entry name" value="Alpha_L_fucos"/>
    <property type="match status" value="1"/>
</dbReference>
<evidence type="ECO:0000256" key="6">
    <source>
        <dbReference type="ARBA" id="ARBA00022729"/>
    </source>
</evidence>
<dbReference type="Proteomes" id="UP000198287">
    <property type="component" value="Unassembled WGS sequence"/>
</dbReference>
<dbReference type="InterPro" id="IPR018526">
    <property type="entry name" value="Glyco_hydro_29_CS"/>
</dbReference>
<evidence type="ECO:0000256" key="11">
    <source>
        <dbReference type="ARBA" id="ARBA00081661"/>
    </source>
</evidence>
<dbReference type="SUPFAM" id="SSF51445">
    <property type="entry name" value="(Trans)glycosidases"/>
    <property type="match status" value="1"/>
</dbReference>
<keyword evidence="15" id="KW-1185">Reference proteome</keyword>
<dbReference type="FunFam" id="3.20.20.80:FF:000027">
    <property type="entry name" value="Alpha-L-fucosidase"/>
    <property type="match status" value="1"/>
</dbReference>
<evidence type="ECO:0000256" key="9">
    <source>
        <dbReference type="ARBA" id="ARBA00023295"/>
    </source>
</evidence>
<evidence type="ECO:0000256" key="3">
    <source>
        <dbReference type="ARBA" id="ARBA00004071"/>
    </source>
</evidence>
<evidence type="ECO:0000313" key="14">
    <source>
        <dbReference type="EMBL" id="OXA58813.1"/>
    </source>
</evidence>
<evidence type="ECO:0000256" key="8">
    <source>
        <dbReference type="ARBA" id="ARBA00023180"/>
    </source>
</evidence>
<gene>
    <name evidence="14" type="ORF">Fcan01_07209</name>
</gene>
<accession>A0A226EM94</accession>
<comment type="similarity">
    <text evidence="4">Belongs to the glycosyl hydrolase 29 family.</text>
</comment>
<comment type="caution">
    <text evidence="14">The sequence shown here is derived from an EMBL/GenBank/DDBJ whole genome shotgun (WGS) entry which is preliminary data.</text>
</comment>
<keyword evidence="8" id="KW-0325">Glycoprotein</keyword>
<name>A0A226EM94_FOLCA</name>
<evidence type="ECO:0000256" key="7">
    <source>
        <dbReference type="ARBA" id="ARBA00022801"/>
    </source>
</evidence>
<dbReference type="InterPro" id="IPR000933">
    <property type="entry name" value="Glyco_hydro_29"/>
</dbReference>
<evidence type="ECO:0000256" key="2">
    <source>
        <dbReference type="ARBA" id="ARBA00000419"/>
    </source>
</evidence>
<dbReference type="InterPro" id="IPR013780">
    <property type="entry name" value="Glyco_hydro_b"/>
</dbReference>
<evidence type="ECO:0000256" key="4">
    <source>
        <dbReference type="ARBA" id="ARBA00007951"/>
    </source>
</evidence>
<dbReference type="Gene3D" id="2.60.40.1180">
    <property type="entry name" value="Golgi alpha-mannosidase II"/>
    <property type="match status" value="1"/>
</dbReference>
<dbReference type="InterPro" id="IPR031919">
    <property type="entry name" value="Fucosidase_C"/>
</dbReference>